<dbReference type="InterPro" id="IPR001015">
    <property type="entry name" value="Ferrochelatase"/>
</dbReference>
<evidence type="ECO:0000256" key="3">
    <source>
        <dbReference type="ARBA" id="ARBA00023133"/>
    </source>
</evidence>
<name>A0A518ENB5_9BACT</name>
<feature type="binding site" evidence="7">
    <location>
        <position position="203"/>
    </location>
    <ligand>
        <name>Fe(2+)</name>
        <dbReference type="ChEBI" id="CHEBI:29033"/>
    </ligand>
</feature>
<comment type="catalytic activity">
    <reaction evidence="7">
        <text>heme b + 2 H(+) = protoporphyrin IX + Fe(2+)</text>
        <dbReference type="Rhea" id="RHEA:22584"/>
        <dbReference type="ChEBI" id="CHEBI:15378"/>
        <dbReference type="ChEBI" id="CHEBI:29033"/>
        <dbReference type="ChEBI" id="CHEBI:57306"/>
        <dbReference type="ChEBI" id="CHEBI:60344"/>
        <dbReference type="EC" id="4.98.1.1"/>
    </reaction>
</comment>
<dbReference type="EC" id="4.98.1.1" evidence="7"/>
<dbReference type="GO" id="GO:0046872">
    <property type="term" value="F:metal ion binding"/>
    <property type="evidence" value="ECO:0007669"/>
    <property type="project" value="UniProtKB-KW"/>
</dbReference>
<evidence type="ECO:0000313" key="10">
    <source>
        <dbReference type="Proteomes" id="UP000320390"/>
    </source>
</evidence>
<dbReference type="InterPro" id="IPR033644">
    <property type="entry name" value="Ferrochelatase_C"/>
</dbReference>
<dbReference type="EMBL" id="CP036434">
    <property type="protein sequence ID" value="QDV05586.1"/>
    <property type="molecule type" value="Genomic_DNA"/>
</dbReference>
<evidence type="ECO:0000256" key="2">
    <source>
        <dbReference type="ARBA" id="ARBA00023004"/>
    </source>
</evidence>
<evidence type="ECO:0000256" key="7">
    <source>
        <dbReference type="HAMAP-Rule" id="MF_00323"/>
    </source>
</evidence>
<reference evidence="9 10" key="1">
    <citation type="submission" date="2019-02" db="EMBL/GenBank/DDBJ databases">
        <title>Deep-cultivation of Planctomycetes and their phenomic and genomic characterization uncovers novel biology.</title>
        <authorList>
            <person name="Wiegand S."/>
            <person name="Jogler M."/>
            <person name="Boedeker C."/>
            <person name="Pinto D."/>
            <person name="Vollmers J."/>
            <person name="Rivas-Marin E."/>
            <person name="Kohn T."/>
            <person name="Peeters S.H."/>
            <person name="Heuer A."/>
            <person name="Rast P."/>
            <person name="Oberbeckmann S."/>
            <person name="Bunk B."/>
            <person name="Jeske O."/>
            <person name="Meyerdierks A."/>
            <person name="Storesund J.E."/>
            <person name="Kallscheuer N."/>
            <person name="Luecker S."/>
            <person name="Lage O.M."/>
            <person name="Pohl T."/>
            <person name="Merkel B.J."/>
            <person name="Hornburger P."/>
            <person name="Mueller R.-W."/>
            <person name="Bruemmer F."/>
            <person name="Labrenz M."/>
            <person name="Spormann A.M."/>
            <person name="Op den Camp H."/>
            <person name="Overmann J."/>
            <person name="Amann R."/>
            <person name="Jetten M.S.M."/>
            <person name="Mascher T."/>
            <person name="Medema M.H."/>
            <person name="Devos D.P."/>
            <person name="Kaster A.-K."/>
            <person name="Ovreas L."/>
            <person name="Rohde M."/>
            <person name="Galperin M.Y."/>
            <person name="Jogler C."/>
        </authorList>
    </citation>
    <scope>NUCLEOTIDE SEQUENCE [LARGE SCALE GENOMIC DNA]</scope>
    <source>
        <strain evidence="9 10">Poly30</strain>
    </source>
</reference>
<accession>A0A518ENB5</accession>
<proteinExistence type="inferred from homology"/>
<protein>
    <recommendedName>
        <fullName evidence="7">Ferrochelatase</fullName>
        <ecNumber evidence="7">4.98.1.1</ecNumber>
    </recommendedName>
    <alternativeName>
        <fullName evidence="7">Heme synthase</fullName>
    </alternativeName>
    <alternativeName>
        <fullName evidence="7">Protoheme ferro-lyase</fullName>
    </alternativeName>
</protein>
<dbReference type="AlphaFoldDB" id="A0A518ENB5"/>
<dbReference type="HAMAP" id="MF_00323">
    <property type="entry name" value="Ferrochelatase"/>
    <property type="match status" value="1"/>
</dbReference>
<dbReference type="GO" id="GO:0005737">
    <property type="term" value="C:cytoplasm"/>
    <property type="evidence" value="ECO:0007669"/>
    <property type="project" value="UniProtKB-SubCell"/>
</dbReference>
<dbReference type="GO" id="GO:0004325">
    <property type="term" value="F:ferrochelatase activity"/>
    <property type="evidence" value="ECO:0007669"/>
    <property type="project" value="UniProtKB-UniRule"/>
</dbReference>
<comment type="function">
    <text evidence="7">Catalyzes the ferrous insertion into protoporphyrin IX.</text>
</comment>
<evidence type="ECO:0000256" key="6">
    <source>
        <dbReference type="ARBA" id="ARBA00024536"/>
    </source>
</evidence>
<comment type="catalytic activity">
    <reaction evidence="6">
        <text>Fe-coproporphyrin III + 2 H(+) = coproporphyrin III + Fe(2+)</text>
        <dbReference type="Rhea" id="RHEA:49572"/>
        <dbReference type="ChEBI" id="CHEBI:15378"/>
        <dbReference type="ChEBI" id="CHEBI:29033"/>
        <dbReference type="ChEBI" id="CHEBI:68438"/>
        <dbReference type="ChEBI" id="CHEBI:131725"/>
        <dbReference type="EC" id="4.99.1.9"/>
    </reaction>
    <physiologicalReaction direction="right-to-left" evidence="6">
        <dbReference type="Rhea" id="RHEA:49574"/>
    </physiologicalReaction>
</comment>
<keyword evidence="4 7" id="KW-0456">Lyase</keyword>
<keyword evidence="5 7" id="KW-0627">Porphyrin biosynthesis</keyword>
<comment type="subcellular location">
    <subcellularLocation>
        <location evidence="7">Cytoplasm</location>
    </subcellularLocation>
</comment>
<dbReference type="RefSeq" id="WP_419190991.1">
    <property type="nucleotide sequence ID" value="NZ_CP036434.1"/>
</dbReference>
<evidence type="ECO:0000313" key="9">
    <source>
        <dbReference type="EMBL" id="QDV05586.1"/>
    </source>
</evidence>
<dbReference type="PANTHER" id="PTHR11108">
    <property type="entry name" value="FERROCHELATASE"/>
    <property type="match status" value="1"/>
</dbReference>
<dbReference type="PANTHER" id="PTHR11108:SF1">
    <property type="entry name" value="FERROCHELATASE, MITOCHONDRIAL"/>
    <property type="match status" value="1"/>
</dbReference>
<organism evidence="9 10">
    <name type="scientific">Saltatorellus ferox</name>
    <dbReference type="NCBI Taxonomy" id="2528018"/>
    <lineage>
        <taxon>Bacteria</taxon>
        <taxon>Pseudomonadati</taxon>
        <taxon>Planctomycetota</taxon>
        <taxon>Planctomycetia</taxon>
        <taxon>Planctomycetia incertae sedis</taxon>
        <taxon>Saltatorellus</taxon>
    </lineage>
</organism>
<evidence type="ECO:0000256" key="5">
    <source>
        <dbReference type="ARBA" id="ARBA00023244"/>
    </source>
</evidence>
<sequence>MPEASPKLTHPHHGRPGVLLINLGTPDAPETPEVRRYLRQFLSDPRVLDINPVGRAALLNLIILPTRPAKSAEAYREVWTDMGSPLLFHGEALAKEIAQHIPEAVVVLAMRYGNPSIAAGLAQLQKAGCDEIVVFPLFPQYASSSTGSAVEAIYAEASKLWNTPFLRIVPPFYDDPEFIESFAEVARPVLDEMQPDHVLFSYHGLPERHVTKSDATGQHCLKTPDCCESIGFANRQCYGAHCHATTAAIQSALELNPTHVSAAYQSRLGRTPWLRPYTDFEVVELAKRGVKKLAVFCPSFVADCLETIEEIGIRAEEDFKKAGGEELRLIPSLNSSERWVRGATKIVRRHLPVR</sequence>
<dbReference type="GO" id="GO:0006783">
    <property type="term" value="P:heme biosynthetic process"/>
    <property type="evidence" value="ECO:0007669"/>
    <property type="project" value="UniProtKB-UniRule"/>
</dbReference>
<dbReference type="InterPro" id="IPR033659">
    <property type="entry name" value="Ferrochelatase_N"/>
</dbReference>
<gene>
    <name evidence="7 9" type="primary">hemH</name>
    <name evidence="9" type="ORF">Poly30_10840</name>
</gene>
<dbReference type="Pfam" id="PF00762">
    <property type="entry name" value="Ferrochelatase"/>
    <property type="match status" value="1"/>
</dbReference>
<dbReference type="Proteomes" id="UP000320390">
    <property type="component" value="Chromosome"/>
</dbReference>
<evidence type="ECO:0000256" key="8">
    <source>
        <dbReference type="RuleBase" id="RU004185"/>
    </source>
</evidence>
<dbReference type="UniPathway" id="UPA00252">
    <property type="reaction ID" value="UER00325"/>
</dbReference>
<dbReference type="SUPFAM" id="SSF53800">
    <property type="entry name" value="Chelatase"/>
    <property type="match status" value="1"/>
</dbReference>
<feature type="binding site" evidence="7">
    <location>
        <position position="306"/>
    </location>
    <ligand>
        <name>Fe(2+)</name>
        <dbReference type="ChEBI" id="CHEBI:29033"/>
    </ligand>
</feature>
<keyword evidence="3 7" id="KW-0350">Heme biosynthesis</keyword>
<dbReference type="Gene3D" id="3.40.50.1400">
    <property type="match status" value="2"/>
</dbReference>
<evidence type="ECO:0000256" key="4">
    <source>
        <dbReference type="ARBA" id="ARBA00023239"/>
    </source>
</evidence>
<keyword evidence="2 7" id="KW-0408">Iron</keyword>
<dbReference type="NCBIfam" id="TIGR00109">
    <property type="entry name" value="hemH"/>
    <property type="match status" value="1"/>
</dbReference>
<dbReference type="CDD" id="cd00419">
    <property type="entry name" value="Ferrochelatase_C"/>
    <property type="match status" value="1"/>
</dbReference>
<dbReference type="CDD" id="cd03411">
    <property type="entry name" value="Ferrochelatase_N"/>
    <property type="match status" value="1"/>
</dbReference>
<comment type="similarity">
    <text evidence="1 7 8">Belongs to the ferrochelatase family.</text>
</comment>
<comment type="pathway">
    <text evidence="7">Porphyrin-containing compound metabolism; protoheme biosynthesis; protoheme from protoporphyrin-IX: step 1/1.</text>
</comment>
<evidence type="ECO:0000256" key="1">
    <source>
        <dbReference type="ARBA" id="ARBA00007718"/>
    </source>
</evidence>
<keyword evidence="7" id="KW-0963">Cytoplasm</keyword>
<keyword evidence="10" id="KW-1185">Reference proteome</keyword>
<keyword evidence="7" id="KW-0479">Metal-binding</keyword>